<comment type="caution">
    <text evidence="1">The sequence shown here is derived from an EMBL/GenBank/DDBJ whole genome shotgun (WGS) entry which is preliminary data.</text>
</comment>
<dbReference type="EMBL" id="SACL01000005">
    <property type="protein sequence ID" value="RVT95798.1"/>
    <property type="molecule type" value="Genomic_DNA"/>
</dbReference>
<reference evidence="1 2" key="1">
    <citation type="submission" date="2019-01" db="EMBL/GenBank/DDBJ databases">
        <authorList>
            <person name="Chen W.-M."/>
        </authorList>
    </citation>
    <scope>NUCLEOTIDE SEQUENCE [LARGE SCALE GENOMIC DNA]</scope>
    <source>
        <strain evidence="1 2">CCP-6</strain>
    </source>
</reference>
<organism evidence="1 2">
    <name type="scientific">Rhodovarius crocodyli</name>
    <dbReference type="NCBI Taxonomy" id="1979269"/>
    <lineage>
        <taxon>Bacteria</taxon>
        <taxon>Pseudomonadati</taxon>
        <taxon>Pseudomonadota</taxon>
        <taxon>Alphaproteobacteria</taxon>
        <taxon>Acetobacterales</taxon>
        <taxon>Roseomonadaceae</taxon>
        <taxon>Rhodovarius</taxon>
    </lineage>
</organism>
<evidence type="ECO:0000313" key="2">
    <source>
        <dbReference type="Proteomes" id="UP000282957"/>
    </source>
</evidence>
<dbReference type="RefSeq" id="WP_127788659.1">
    <property type="nucleotide sequence ID" value="NZ_SACL01000005.1"/>
</dbReference>
<sequence length="257" mass="27707">MIAEMTPGNAMNALIHRMRRYLATLLGGAAPADRVLVDLLKSEPHRFQNLSTLEALRLAHAHAGGAEQPLGLKDPLRRALMEAPFNRRAAFILTHLEGLDAAEAGWVLGMPGTVASRQAQAALEQMKATLFPGSLLAVVVDHDTLNARRVCRSLELISVETRRVPSPLDITDEDACRPVLLITEAIDINGDSRGPETACSAGTAGQPVLCITDAGRFEAFRRHVPKARLLAKPFGALALRECVMDMMSAAEASARLH</sequence>
<dbReference type="Proteomes" id="UP000282957">
    <property type="component" value="Unassembled WGS sequence"/>
</dbReference>
<protein>
    <submittedName>
        <fullName evidence="1">Uncharacterized protein</fullName>
    </submittedName>
</protein>
<dbReference type="Gene3D" id="1.20.140.160">
    <property type="match status" value="1"/>
</dbReference>
<gene>
    <name evidence="1" type="ORF">EOD42_16550</name>
</gene>
<name>A0A437MDU1_9PROT</name>
<dbReference type="AlphaFoldDB" id="A0A437MDU1"/>
<keyword evidence="2" id="KW-1185">Reference proteome</keyword>
<evidence type="ECO:0000313" key="1">
    <source>
        <dbReference type="EMBL" id="RVT95798.1"/>
    </source>
</evidence>
<proteinExistence type="predicted"/>
<accession>A0A437MDU1</accession>